<comment type="caution">
    <text evidence="1">The sequence shown here is derived from an EMBL/GenBank/DDBJ whole genome shotgun (WGS) entry which is preliminary data.</text>
</comment>
<dbReference type="Proteomes" id="UP001211987">
    <property type="component" value="Unassembled WGS sequence"/>
</dbReference>
<accession>A0AB35ISU8</accession>
<protein>
    <submittedName>
        <fullName evidence="1">Uncharacterized protein</fullName>
    </submittedName>
</protein>
<dbReference type="EMBL" id="JAQLKE010000095">
    <property type="protein sequence ID" value="MDB7086063.1"/>
    <property type="molecule type" value="Genomic_DNA"/>
</dbReference>
<evidence type="ECO:0000313" key="2">
    <source>
        <dbReference type="Proteomes" id="UP001211987"/>
    </source>
</evidence>
<proteinExistence type="predicted"/>
<gene>
    <name evidence="1" type="ORF">PM738_20000</name>
</gene>
<organism evidence="1 2">
    <name type="scientific">Thomasclavelia ramosa</name>
    <dbReference type="NCBI Taxonomy" id="1547"/>
    <lineage>
        <taxon>Bacteria</taxon>
        <taxon>Bacillati</taxon>
        <taxon>Bacillota</taxon>
        <taxon>Erysipelotrichia</taxon>
        <taxon>Erysipelotrichales</taxon>
        <taxon>Coprobacillaceae</taxon>
        <taxon>Thomasclavelia</taxon>
    </lineage>
</organism>
<sequence length="70" mass="8171">MDAKKINIDTYPTLNNVCLVPKDTLKELIDYYKDNEYIKQQLKEVEEIKQGKRASRDIDDVISLLEKNGL</sequence>
<reference evidence="1" key="1">
    <citation type="submission" date="2023-01" db="EMBL/GenBank/DDBJ databases">
        <title>Human gut microbiome strain richness.</title>
        <authorList>
            <person name="Chen-Liaw A."/>
        </authorList>
    </citation>
    <scope>NUCLEOTIDE SEQUENCE</scope>
    <source>
        <strain evidence="1">1001217st2_G6_1001217B_191108</strain>
    </source>
</reference>
<dbReference type="RefSeq" id="WP_195992749.1">
    <property type="nucleotide sequence ID" value="NZ_JADPBJ010000037.1"/>
</dbReference>
<dbReference type="AlphaFoldDB" id="A0AB35ISU8"/>
<evidence type="ECO:0000313" key="1">
    <source>
        <dbReference type="EMBL" id="MDB7086063.1"/>
    </source>
</evidence>
<name>A0AB35ISU8_9FIRM</name>